<name>A0A1N6TN50_9SPIO</name>
<feature type="region of interest" description="Disordered" evidence="1">
    <location>
        <begin position="96"/>
        <end position="120"/>
    </location>
</feature>
<protein>
    <recommendedName>
        <fullName evidence="4">Nitrogen regulatory protein P-II family</fullName>
    </recommendedName>
</protein>
<dbReference type="Proteomes" id="UP000186400">
    <property type="component" value="Unassembled WGS sequence"/>
</dbReference>
<organism evidence="2 3">
    <name type="scientific">Alkalispirochaeta americana</name>
    <dbReference type="NCBI Taxonomy" id="159291"/>
    <lineage>
        <taxon>Bacteria</taxon>
        <taxon>Pseudomonadati</taxon>
        <taxon>Spirochaetota</taxon>
        <taxon>Spirochaetia</taxon>
        <taxon>Spirochaetales</taxon>
        <taxon>Spirochaetaceae</taxon>
        <taxon>Alkalispirochaeta</taxon>
    </lineage>
</organism>
<dbReference type="EMBL" id="FTMS01000010">
    <property type="protein sequence ID" value="SIQ54677.1"/>
    <property type="molecule type" value="Genomic_DNA"/>
</dbReference>
<evidence type="ECO:0000256" key="1">
    <source>
        <dbReference type="SAM" id="MobiDB-lite"/>
    </source>
</evidence>
<evidence type="ECO:0000313" key="2">
    <source>
        <dbReference type="EMBL" id="SIQ54677.1"/>
    </source>
</evidence>
<gene>
    <name evidence="2" type="ORF">SAMN05920897_110117</name>
</gene>
<evidence type="ECO:0000313" key="3">
    <source>
        <dbReference type="Proteomes" id="UP000186400"/>
    </source>
</evidence>
<keyword evidence="3" id="KW-1185">Reference proteome</keyword>
<dbReference type="NCBIfam" id="NF045581">
    <property type="entry name" value="PG0541_fam"/>
    <property type="match status" value="1"/>
</dbReference>
<proteinExistence type="predicted"/>
<reference evidence="3" key="1">
    <citation type="submission" date="2017-01" db="EMBL/GenBank/DDBJ databases">
        <authorList>
            <person name="Varghese N."/>
            <person name="Submissions S."/>
        </authorList>
    </citation>
    <scope>NUCLEOTIDE SEQUENCE [LARGE SCALE GENOMIC DNA]</scope>
    <source>
        <strain evidence="3">ASpG1</strain>
    </source>
</reference>
<evidence type="ECO:0008006" key="4">
    <source>
        <dbReference type="Google" id="ProtNLM"/>
    </source>
</evidence>
<dbReference type="STRING" id="159291.SAMN05920897_110117"/>
<dbReference type="InterPro" id="IPR015867">
    <property type="entry name" value="N-reg_PII/ATP_PRibTrfase_C"/>
</dbReference>
<sequence length="120" mass="12983">MTRIEVVANQSVKPDLIEALQQAVPGISYTLWIGVQGRGGQGVRRGDAVWPERNVVYMAYVEDRSVRAVRDALTGLKGIFPREGITLFEIPGAREIPLSGQADPGQLDSGPLDPGQTGQR</sequence>
<dbReference type="Gene3D" id="3.30.70.120">
    <property type="match status" value="1"/>
</dbReference>
<accession>A0A1N6TN50</accession>
<dbReference type="AlphaFoldDB" id="A0A1N6TN50"/>
<dbReference type="RefSeq" id="WP_076488950.1">
    <property type="nucleotide sequence ID" value="NZ_FTMS01000010.1"/>
</dbReference>